<protein>
    <submittedName>
        <fullName evidence="1">Uncharacterized protein</fullName>
    </submittedName>
</protein>
<dbReference type="EMBL" id="JANHOG010001938">
    <property type="protein sequence ID" value="KAJ3529543.1"/>
    <property type="molecule type" value="Genomic_DNA"/>
</dbReference>
<dbReference type="Proteomes" id="UP001148662">
    <property type="component" value="Unassembled WGS sequence"/>
</dbReference>
<evidence type="ECO:0000313" key="2">
    <source>
        <dbReference type="Proteomes" id="UP001148662"/>
    </source>
</evidence>
<reference evidence="1" key="1">
    <citation type="submission" date="2022-07" db="EMBL/GenBank/DDBJ databases">
        <title>Genome Sequence of Phlebia brevispora.</title>
        <authorList>
            <person name="Buettner E."/>
        </authorList>
    </citation>
    <scope>NUCLEOTIDE SEQUENCE</scope>
    <source>
        <strain evidence="1">MPL23</strain>
    </source>
</reference>
<proteinExistence type="predicted"/>
<evidence type="ECO:0000313" key="1">
    <source>
        <dbReference type="EMBL" id="KAJ3529543.1"/>
    </source>
</evidence>
<sequence length="453" mass="48069">MFFVLADAAVHGLYLPFKVLSVPPGKSLFNSRLLATVPYGFQNLQDNVYAAQLYVAGQNFTVQLDTGSSDLWIDPSIAGVFSLPDGTVDTGVQSSICYIDTTCAQGPITTSNVTLGNFTVPEQAYRGPAVNAVGSNATYAGMNGLLGLGSTLASASSIMLDLGENQNVNGHTLMYNILETYPSIGNFMSFLLSRTETGTSEGGTFTIGDIASGMDSISQTPQLPVLLDTRWAIAINGMIINGVAMIAPSSTGDSNLAAGQLMANFDTGTARAAAPPLFVDAMYKDMPGAEFDGVSKYTLPCNNMVTVSIAIGNLTFPIHPIDVVVLADQGENSRTDGSDFICVGAFSYLEQGSSDIDVILGDTFLRNVYTIYNFGNWTRELDDPPSIQILSTTNESEASAEYASLNAARLAAKQGLQAQSHINGALLHTAFNPCSRTRTFLFTTAICILTYLL</sequence>
<name>A0ACC1S0L0_9APHY</name>
<gene>
    <name evidence="1" type="ORF">NM688_g7840</name>
</gene>
<accession>A0ACC1S0L0</accession>
<keyword evidence="2" id="KW-1185">Reference proteome</keyword>
<comment type="caution">
    <text evidence="1">The sequence shown here is derived from an EMBL/GenBank/DDBJ whole genome shotgun (WGS) entry which is preliminary data.</text>
</comment>
<organism evidence="1 2">
    <name type="scientific">Phlebia brevispora</name>
    <dbReference type="NCBI Taxonomy" id="194682"/>
    <lineage>
        <taxon>Eukaryota</taxon>
        <taxon>Fungi</taxon>
        <taxon>Dikarya</taxon>
        <taxon>Basidiomycota</taxon>
        <taxon>Agaricomycotina</taxon>
        <taxon>Agaricomycetes</taxon>
        <taxon>Polyporales</taxon>
        <taxon>Meruliaceae</taxon>
        <taxon>Phlebia</taxon>
    </lineage>
</organism>